<evidence type="ECO:0000256" key="5">
    <source>
        <dbReference type="ARBA" id="ARBA00041564"/>
    </source>
</evidence>
<accession>A0ABD5UYS3</accession>
<feature type="domain" description="Chorismate-utilising enzyme C-terminal" evidence="6">
    <location>
        <begin position="187"/>
        <end position="439"/>
    </location>
</feature>
<keyword evidence="4" id="KW-0413">Isomerase</keyword>
<dbReference type="AlphaFoldDB" id="A0ABD5UYS3"/>
<dbReference type="Proteomes" id="UP001596312">
    <property type="component" value="Unassembled WGS sequence"/>
</dbReference>
<gene>
    <name evidence="7" type="ORF">ACFQGH_03875</name>
</gene>
<dbReference type="EMBL" id="JBHSXQ010000001">
    <property type="protein sequence ID" value="MFC6904332.1"/>
    <property type="molecule type" value="Genomic_DNA"/>
</dbReference>
<dbReference type="EC" id="5.4.4.2" evidence="3"/>
<sequence>MTVPRRDGPAATAPEAEGATLVSRSCELADLSYRSFLSGRDPPRVHWAAPDGLEVAGGGAAARLRAGGPGRFASLREDADRLFSTPDVEGPEAARPRAFGGFAFDADHDPSPPWEGFPAAEFVVPRVQLTRTDETTWLTVSRYGDDADPMTVGEELETVRTELADHPAMRPSGGVPGVAATRLTTSREEWTRQVRAATDRIDAGDLRKVVLAQALEATLETPIEVPDVLERLRRTYPDCYRFLLEPTGAASFFGAPPERLVSLSGREVETEALAGSVARGESPETDHELMASLTGSEKLQHEQGVVVDTIREQLEPLGEVRVGDQAVRKLATIQHLWTPIRAELADAEHVLSIVEALHPTPAVGGLPPDAAWETIRETEAFDRGWYAAPVGWFDAAGDGEFAVAIRSGVASDDGVTLFAGNGIVADSDPGEEWEEVQLKYRPILDALAGE</sequence>
<evidence type="ECO:0000259" key="6">
    <source>
        <dbReference type="Pfam" id="PF00425"/>
    </source>
</evidence>
<evidence type="ECO:0000313" key="8">
    <source>
        <dbReference type="Proteomes" id="UP001596312"/>
    </source>
</evidence>
<dbReference type="Gene3D" id="3.60.120.10">
    <property type="entry name" value="Anthranilate synthase"/>
    <property type="match status" value="1"/>
</dbReference>
<comment type="caution">
    <text evidence="7">The sequence shown here is derived from an EMBL/GenBank/DDBJ whole genome shotgun (WGS) entry which is preliminary data.</text>
</comment>
<keyword evidence="8" id="KW-1185">Reference proteome</keyword>
<evidence type="ECO:0000256" key="4">
    <source>
        <dbReference type="ARBA" id="ARBA00023235"/>
    </source>
</evidence>
<comment type="similarity">
    <text evidence="2">Belongs to the isochorismate synthase family.</text>
</comment>
<protein>
    <recommendedName>
        <fullName evidence="3">isochorismate synthase</fullName>
        <ecNumber evidence="3">5.4.4.2</ecNumber>
    </recommendedName>
    <alternativeName>
        <fullName evidence="5">Isochorismate mutase</fullName>
    </alternativeName>
</protein>
<evidence type="ECO:0000313" key="7">
    <source>
        <dbReference type="EMBL" id="MFC6904332.1"/>
    </source>
</evidence>
<comment type="catalytic activity">
    <reaction evidence="1">
        <text>chorismate = isochorismate</text>
        <dbReference type="Rhea" id="RHEA:18985"/>
        <dbReference type="ChEBI" id="CHEBI:29748"/>
        <dbReference type="ChEBI" id="CHEBI:29780"/>
        <dbReference type="EC" id="5.4.4.2"/>
    </reaction>
</comment>
<proteinExistence type="inferred from homology"/>
<dbReference type="Pfam" id="PF00425">
    <property type="entry name" value="Chorismate_bind"/>
    <property type="match status" value="1"/>
</dbReference>
<reference evidence="7 8" key="1">
    <citation type="journal article" date="2019" name="Int. J. Syst. Evol. Microbiol.">
        <title>The Global Catalogue of Microorganisms (GCM) 10K type strain sequencing project: providing services to taxonomists for standard genome sequencing and annotation.</title>
        <authorList>
            <consortium name="The Broad Institute Genomics Platform"/>
            <consortium name="The Broad Institute Genome Sequencing Center for Infectious Disease"/>
            <person name="Wu L."/>
            <person name="Ma J."/>
        </authorList>
    </citation>
    <scope>NUCLEOTIDE SEQUENCE [LARGE SCALE GENOMIC DNA]</scope>
    <source>
        <strain evidence="7 8">CGMCC 1.3240</strain>
    </source>
</reference>
<name>A0ABD5UYS3_9EURY</name>
<dbReference type="InterPro" id="IPR015890">
    <property type="entry name" value="Chorismate_C"/>
</dbReference>
<dbReference type="PANTHER" id="PTHR42839">
    <property type="entry name" value="ISOCHORISMATE SYNTHASE ENTC"/>
    <property type="match status" value="1"/>
</dbReference>
<evidence type="ECO:0000256" key="1">
    <source>
        <dbReference type="ARBA" id="ARBA00000799"/>
    </source>
</evidence>
<dbReference type="RefSeq" id="WP_340602840.1">
    <property type="nucleotide sequence ID" value="NZ_JBBMXV010000001.1"/>
</dbReference>
<dbReference type="PANTHER" id="PTHR42839:SF2">
    <property type="entry name" value="ISOCHORISMATE SYNTHASE ENTC"/>
    <property type="match status" value="1"/>
</dbReference>
<dbReference type="GO" id="GO:0008909">
    <property type="term" value="F:isochorismate synthase activity"/>
    <property type="evidence" value="ECO:0007669"/>
    <property type="project" value="UniProtKB-EC"/>
</dbReference>
<dbReference type="NCBIfam" id="TIGR00543">
    <property type="entry name" value="isochor_syn"/>
    <property type="match status" value="1"/>
</dbReference>
<evidence type="ECO:0000256" key="3">
    <source>
        <dbReference type="ARBA" id="ARBA00012824"/>
    </source>
</evidence>
<organism evidence="7 8">
    <name type="scientific">Halalkalicoccus tibetensis</name>
    <dbReference type="NCBI Taxonomy" id="175632"/>
    <lineage>
        <taxon>Archaea</taxon>
        <taxon>Methanobacteriati</taxon>
        <taxon>Methanobacteriota</taxon>
        <taxon>Stenosarchaea group</taxon>
        <taxon>Halobacteria</taxon>
        <taxon>Halobacteriales</taxon>
        <taxon>Halococcaceae</taxon>
        <taxon>Halalkalicoccus</taxon>
    </lineage>
</organism>
<dbReference type="SUPFAM" id="SSF56322">
    <property type="entry name" value="ADC synthase"/>
    <property type="match status" value="1"/>
</dbReference>
<evidence type="ECO:0000256" key="2">
    <source>
        <dbReference type="ARBA" id="ARBA00005297"/>
    </source>
</evidence>
<dbReference type="InterPro" id="IPR004561">
    <property type="entry name" value="IsoChor_synthase"/>
</dbReference>
<dbReference type="InterPro" id="IPR005801">
    <property type="entry name" value="ADC_synthase"/>
</dbReference>